<protein>
    <submittedName>
        <fullName evidence="8">TIGR01212 family radical SAM protein</fullName>
    </submittedName>
</protein>
<dbReference type="InterPro" id="IPR023404">
    <property type="entry name" value="rSAM_horseshoe"/>
</dbReference>
<dbReference type="PROSITE" id="PS51918">
    <property type="entry name" value="RADICAL_SAM"/>
    <property type="match status" value="1"/>
</dbReference>
<dbReference type="InterPro" id="IPR039661">
    <property type="entry name" value="ELP3"/>
</dbReference>
<dbReference type="SFLD" id="SFLDG01091">
    <property type="entry name" value="uncharacterized_CHP01210-like"/>
    <property type="match status" value="1"/>
</dbReference>
<dbReference type="Pfam" id="PF04055">
    <property type="entry name" value="Radical_SAM"/>
    <property type="match status" value="1"/>
</dbReference>
<evidence type="ECO:0000313" key="8">
    <source>
        <dbReference type="EMBL" id="WBW50731.1"/>
    </source>
</evidence>
<dbReference type="PANTHER" id="PTHR11135">
    <property type="entry name" value="HISTONE ACETYLTRANSFERASE-RELATED"/>
    <property type="match status" value="1"/>
</dbReference>
<keyword evidence="3" id="KW-0949">S-adenosyl-L-methionine</keyword>
<dbReference type="EMBL" id="CP115667">
    <property type="protein sequence ID" value="WBW50731.1"/>
    <property type="molecule type" value="Genomic_DNA"/>
</dbReference>
<dbReference type="Pfam" id="PF16199">
    <property type="entry name" value="Radical_SAM_C"/>
    <property type="match status" value="1"/>
</dbReference>
<keyword evidence="4" id="KW-0479">Metal-binding</keyword>
<reference evidence="8 9" key="1">
    <citation type="submission" date="2023-01" db="EMBL/GenBank/DDBJ databases">
        <authorList>
            <person name="Lee S.H."/>
            <person name="Jung H.S."/>
            <person name="Yun J.U."/>
        </authorList>
    </citation>
    <scope>NUCLEOTIDE SEQUENCE [LARGE SCALE GENOMIC DNA]</scope>
    <source>
        <strain evidence="8 9">CBA3646</strain>
    </source>
</reference>
<dbReference type="SFLD" id="SFLDG01086">
    <property type="entry name" value="elongater_protein-like"/>
    <property type="match status" value="1"/>
</dbReference>
<dbReference type="InterPro" id="IPR007197">
    <property type="entry name" value="rSAM"/>
</dbReference>
<evidence type="ECO:0000256" key="5">
    <source>
        <dbReference type="ARBA" id="ARBA00023004"/>
    </source>
</evidence>
<dbReference type="SFLD" id="SFLDS00029">
    <property type="entry name" value="Radical_SAM"/>
    <property type="match status" value="1"/>
</dbReference>
<keyword evidence="9" id="KW-1185">Reference proteome</keyword>
<dbReference type="NCBIfam" id="TIGR01212">
    <property type="entry name" value="TIGR01212 family radical SAM protein"/>
    <property type="match status" value="1"/>
</dbReference>
<dbReference type="Gene3D" id="3.80.30.20">
    <property type="entry name" value="tm_1862 like domain"/>
    <property type="match status" value="1"/>
</dbReference>
<organism evidence="8 9">
    <name type="scientific">Peptoniphilus equinus</name>
    <dbReference type="NCBI Taxonomy" id="3016343"/>
    <lineage>
        <taxon>Bacteria</taxon>
        <taxon>Bacillati</taxon>
        <taxon>Bacillota</taxon>
        <taxon>Tissierellia</taxon>
        <taxon>Tissierellales</taxon>
        <taxon>Peptoniphilaceae</taxon>
        <taxon>Peptoniphilus</taxon>
    </lineage>
</organism>
<evidence type="ECO:0000256" key="4">
    <source>
        <dbReference type="ARBA" id="ARBA00022723"/>
    </source>
</evidence>
<evidence type="ECO:0000256" key="2">
    <source>
        <dbReference type="ARBA" id="ARBA00022485"/>
    </source>
</evidence>
<dbReference type="InterPro" id="IPR032432">
    <property type="entry name" value="Radical_SAM_C"/>
</dbReference>
<keyword evidence="2" id="KW-0004">4Fe-4S</keyword>
<dbReference type="InterPro" id="IPR058240">
    <property type="entry name" value="rSAM_sf"/>
</dbReference>
<evidence type="ECO:0000256" key="3">
    <source>
        <dbReference type="ARBA" id="ARBA00022691"/>
    </source>
</evidence>
<keyword evidence="5" id="KW-0408">Iron</keyword>
<evidence type="ECO:0000259" key="7">
    <source>
        <dbReference type="PROSITE" id="PS51918"/>
    </source>
</evidence>
<dbReference type="PANTHER" id="PTHR11135:SF1">
    <property type="entry name" value="PROTEIN YHCC"/>
    <property type="match status" value="1"/>
</dbReference>
<dbReference type="InterPro" id="IPR006638">
    <property type="entry name" value="Elp3/MiaA/NifB-like_rSAM"/>
</dbReference>
<comment type="cofactor">
    <cofactor evidence="1">
        <name>[4Fe-4S] cluster</name>
        <dbReference type="ChEBI" id="CHEBI:49883"/>
    </cofactor>
</comment>
<accession>A0ABY7QWH8</accession>
<proteinExistence type="predicted"/>
<sequence length="305" mass="34684">MKNNPPLYNTYSQFLYNYFGEKVYKLPIKLNLTCPNRDGTLAIGGCTFCGEEGGSFENTDGTIANQLELNKARVIKRFKAKKFIAYFQNFTNTYVDFESFKANVEAALISDIVGVSISTRPDCLSEEVLDYLAEVNKTYFVTLEIGLQTANYHTLHKVNRGHGTADFVDAVLRAHRRGLRVCAHVILNLPYDDTLDTVETSKLISVLGVEEVKLHALYIVKNTVMGELYQSGKIDIISLDDYEKRVILFLQHLSADVVVQRLIGRAPEENALFCNWNTSWWKIRDAIVAKMEQSNAYQGQYYERT</sequence>
<feature type="domain" description="Radical SAM core" evidence="7">
    <location>
        <begin position="18"/>
        <end position="268"/>
    </location>
</feature>
<dbReference type="SUPFAM" id="SSF102114">
    <property type="entry name" value="Radical SAM enzymes"/>
    <property type="match status" value="1"/>
</dbReference>
<dbReference type="Proteomes" id="UP001210339">
    <property type="component" value="Chromosome"/>
</dbReference>
<dbReference type="InterPro" id="IPR005911">
    <property type="entry name" value="YhcC-like"/>
</dbReference>
<evidence type="ECO:0000256" key="6">
    <source>
        <dbReference type="ARBA" id="ARBA00023014"/>
    </source>
</evidence>
<evidence type="ECO:0000313" key="9">
    <source>
        <dbReference type="Proteomes" id="UP001210339"/>
    </source>
</evidence>
<gene>
    <name evidence="8" type="ORF">O6R05_04050</name>
</gene>
<evidence type="ECO:0000256" key="1">
    <source>
        <dbReference type="ARBA" id="ARBA00001966"/>
    </source>
</evidence>
<keyword evidence="6" id="KW-0411">Iron-sulfur</keyword>
<name>A0ABY7QWH8_9FIRM</name>
<dbReference type="SMART" id="SM00729">
    <property type="entry name" value="Elp3"/>
    <property type="match status" value="1"/>
</dbReference>
<dbReference type="RefSeq" id="WP_271192256.1">
    <property type="nucleotide sequence ID" value="NZ_CP115667.1"/>
</dbReference>